<gene>
    <name evidence="1" type="ORF">T265_13066</name>
</gene>
<proteinExistence type="predicted"/>
<feature type="non-terminal residue" evidence="1">
    <location>
        <position position="1"/>
    </location>
</feature>
<evidence type="ECO:0000313" key="1">
    <source>
        <dbReference type="EMBL" id="KER30989.1"/>
    </source>
</evidence>
<accession>A0A075AI44</accession>
<reference evidence="1 2" key="1">
    <citation type="submission" date="2013-11" db="EMBL/GenBank/DDBJ databases">
        <title>Opisthorchis viverrini - life in the bile duct.</title>
        <authorList>
            <person name="Young N.D."/>
            <person name="Nagarajan N."/>
            <person name="Lin S.J."/>
            <person name="Korhonen P.K."/>
            <person name="Jex A.R."/>
            <person name="Hall R.S."/>
            <person name="Safavi-Hemami H."/>
            <person name="Kaewkong W."/>
            <person name="Bertrand D."/>
            <person name="Gao S."/>
            <person name="Seet Q."/>
            <person name="Wongkham S."/>
            <person name="Teh B.T."/>
            <person name="Wongkham C."/>
            <person name="Intapan P.M."/>
            <person name="Maleewong W."/>
            <person name="Yang X."/>
            <person name="Hu M."/>
            <person name="Wang Z."/>
            <person name="Hofmann A."/>
            <person name="Sternberg P.W."/>
            <person name="Tan P."/>
            <person name="Wang J."/>
            <person name="Gasser R.B."/>
        </authorList>
    </citation>
    <scope>NUCLEOTIDE SEQUENCE [LARGE SCALE GENOMIC DNA]</scope>
</reference>
<dbReference type="GeneID" id="20327234"/>
<dbReference type="KEGG" id="ovi:T265_13066"/>
<dbReference type="Proteomes" id="UP000054324">
    <property type="component" value="Unassembled WGS sequence"/>
</dbReference>
<dbReference type="RefSeq" id="XP_009165282.1">
    <property type="nucleotide sequence ID" value="XM_009167018.1"/>
</dbReference>
<name>A0A075AI44_OPIVI</name>
<feature type="non-terminal residue" evidence="1">
    <location>
        <position position="132"/>
    </location>
</feature>
<dbReference type="EMBL" id="KL596652">
    <property type="protein sequence ID" value="KER30989.1"/>
    <property type="molecule type" value="Genomic_DNA"/>
</dbReference>
<sequence>SFDVNEVIGLSSPTRGFRFLILLTFDERRCSSWNHFVSMHGLWAEKVNCKRQGSLGAGEILQYEPKVKVGISRSIKKWFPNFFPRSPRPVRRKHLSSLTCLPRSLTPTRIADPYDRAAQILHSITPDLSELR</sequence>
<evidence type="ECO:0000313" key="2">
    <source>
        <dbReference type="Proteomes" id="UP000054324"/>
    </source>
</evidence>
<keyword evidence="2" id="KW-1185">Reference proteome</keyword>
<dbReference type="CTD" id="20327234"/>
<organism evidence="1 2">
    <name type="scientific">Opisthorchis viverrini</name>
    <name type="common">Southeast Asian liver fluke</name>
    <dbReference type="NCBI Taxonomy" id="6198"/>
    <lineage>
        <taxon>Eukaryota</taxon>
        <taxon>Metazoa</taxon>
        <taxon>Spiralia</taxon>
        <taxon>Lophotrochozoa</taxon>
        <taxon>Platyhelminthes</taxon>
        <taxon>Trematoda</taxon>
        <taxon>Digenea</taxon>
        <taxon>Opisthorchiida</taxon>
        <taxon>Opisthorchiata</taxon>
        <taxon>Opisthorchiidae</taxon>
        <taxon>Opisthorchis</taxon>
    </lineage>
</organism>
<dbReference type="AlphaFoldDB" id="A0A075AI44"/>
<protein>
    <submittedName>
        <fullName evidence="1">Uncharacterized protein</fullName>
    </submittedName>
</protein>